<dbReference type="SUPFAM" id="SSF53850">
    <property type="entry name" value="Periplasmic binding protein-like II"/>
    <property type="match status" value="1"/>
</dbReference>
<comment type="caution">
    <text evidence="4">The sequence shown here is derived from an EMBL/GenBank/DDBJ whole genome shotgun (WGS) entry which is preliminary data.</text>
</comment>
<dbReference type="STRING" id="1231392.OCGS_1455"/>
<organism evidence="4 5">
    <name type="scientific">Oceaniovalibus guishaninsula JLT2003</name>
    <dbReference type="NCBI Taxonomy" id="1231392"/>
    <lineage>
        <taxon>Bacteria</taxon>
        <taxon>Pseudomonadati</taxon>
        <taxon>Pseudomonadota</taxon>
        <taxon>Alphaproteobacteria</taxon>
        <taxon>Rhodobacterales</taxon>
        <taxon>Roseobacteraceae</taxon>
        <taxon>Oceaniovalibus</taxon>
    </lineage>
</organism>
<dbReference type="EMBL" id="AMGO01000021">
    <property type="protein sequence ID" value="EKE44617.1"/>
    <property type="molecule type" value="Genomic_DNA"/>
</dbReference>
<evidence type="ECO:0000313" key="4">
    <source>
        <dbReference type="EMBL" id="EKE44617.1"/>
    </source>
</evidence>
<evidence type="ECO:0000313" key="5">
    <source>
        <dbReference type="Proteomes" id="UP000006765"/>
    </source>
</evidence>
<evidence type="ECO:0000256" key="1">
    <source>
        <dbReference type="ARBA" id="ARBA00004418"/>
    </source>
</evidence>
<dbReference type="GO" id="GO:0042597">
    <property type="term" value="C:periplasmic space"/>
    <property type="evidence" value="ECO:0007669"/>
    <property type="project" value="UniProtKB-SubCell"/>
</dbReference>
<accession>K2HDL1</accession>
<feature type="chain" id="PRO_5003861143" evidence="3">
    <location>
        <begin position="24"/>
        <end position="417"/>
    </location>
</feature>
<name>K2HDL1_9RHOB</name>
<dbReference type="PANTHER" id="PTHR43649">
    <property type="entry name" value="ARABINOSE-BINDING PROTEIN-RELATED"/>
    <property type="match status" value="1"/>
</dbReference>
<comment type="subcellular location">
    <subcellularLocation>
        <location evidence="1">Periplasm</location>
    </subcellularLocation>
</comment>
<dbReference type="Pfam" id="PF01547">
    <property type="entry name" value="SBP_bac_1"/>
    <property type="match status" value="1"/>
</dbReference>
<dbReference type="Proteomes" id="UP000006765">
    <property type="component" value="Unassembled WGS sequence"/>
</dbReference>
<feature type="signal peptide" evidence="3">
    <location>
        <begin position="1"/>
        <end position="23"/>
    </location>
</feature>
<gene>
    <name evidence="4" type="ORF">OCGS_1455</name>
</gene>
<protein>
    <submittedName>
        <fullName evidence="4">Uncharacterized protein</fullName>
    </submittedName>
</protein>
<proteinExistence type="inferred from homology"/>
<keyword evidence="5" id="KW-1185">Reference proteome</keyword>
<comment type="similarity">
    <text evidence="2">Belongs to the bacterial solute-binding protein 1 family.</text>
</comment>
<dbReference type="InterPro" id="IPR050490">
    <property type="entry name" value="Bact_solute-bd_prot1"/>
</dbReference>
<keyword evidence="3" id="KW-0732">Signal</keyword>
<evidence type="ECO:0000256" key="3">
    <source>
        <dbReference type="SAM" id="SignalP"/>
    </source>
</evidence>
<dbReference type="OrthoDB" id="9811951at2"/>
<dbReference type="eggNOG" id="COG2182">
    <property type="taxonomic scope" value="Bacteria"/>
</dbReference>
<evidence type="ECO:0000256" key="2">
    <source>
        <dbReference type="ARBA" id="ARBA00008520"/>
    </source>
</evidence>
<dbReference type="InterPro" id="IPR006059">
    <property type="entry name" value="SBP"/>
</dbReference>
<dbReference type="Gene3D" id="3.40.190.10">
    <property type="entry name" value="Periplasmic binding protein-like II"/>
    <property type="match status" value="2"/>
</dbReference>
<reference evidence="4 5" key="1">
    <citation type="journal article" date="2012" name="J. Bacteriol.">
        <title>Draft Genome Sequence of Oceaniovalibus guishaninsula JLT2003T.</title>
        <authorList>
            <person name="Tang K."/>
            <person name="Liu K."/>
            <person name="Jiao N."/>
        </authorList>
    </citation>
    <scope>NUCLEOTIDE SEQUENCE [LARGE SCALE GENOMIC DNA]</scope>
    <source>
        <strain evidence="4 5">JLT2003</strain>
    </source>
</reference>
<dbReference type="AlphaFoldDB" id="K2HDL1"/>
<sequence length="417" mass="44363">MFNQTTAPLAIAAMLGAAIPAHADDAPLTVAMHYTQEQAAPLIACLEDYDVDGIGAEYRQITYGDYLQTVLTGRLAGQAPDIYNVYSIWAAQMVDNGVLDPVPDDLAGFVRDGYSTGTVDAATIDGTLWGVPTEVSVYMLVSNMALLREAGFDAPPTTWDGLREVAQAVATRNAQGRTETAGFAFGQSSSGAGLVHPFYALLYSEGGKVYSDDRSEALFDSPEALAALEREAGLVRDGIADLSVDAYDFPAGGIGMIVMANWLESEIRAGFGDRFDEDVAVSQIPMGDDWRTLQYAFFMGVDSGSDRKDAAWALVEHLNTPRDGGLSCMGEMLGQLGALTASTADNAAGEAPDAFTAPFVAALEDGRAISQPNVMQASEIEGLMAQAFERAMAGEASSEAALEDLDREVEDILFEFY</sequence>
<dbReference type="PANTHER" id="PTHR43649:SF12">
    <property type="entry name" value="DIACETYLCHITOBIOSE BINDING PROTEIN DASA"/>
    <property type="match status" value="1"/>
</dbReference>
<dbReference type="RefSeq" id="WP_007426607.1">
    <property type="nucleotide sequence ID" value="NZ_AMGO01000021.1"/>
</dbReference>